<dbReference type="EMBL" id="JAWDGP010001816">
    <property type="protein sequence ID" value="KAK3787970.1"/>
    <property type="molecule type" value="Genomic_DNA"/>
</dbReference>
<evidence type="ECO:0000256" key="3">
    <source>
        <dbReference type="ARBA" id="ARBA00022989"/>
    </source>
</evidence>
<comment type="similarity">
    <text evidence="8">Belongs to the G-protein coupled receptor 1 family.</text>
</comment>
<protein>
    <recommendedName>
        <fullName evidence="11">G-protein coupled receptors family 1 profile domain-containing protein</fullName>
    </recommendedName>
</protein>
<evidence type="ECO:0000256" key="10">
    <source>
        <dbReference type="SAM" id="Phobius"/>
    </source>
</evidence>
<keyword evidence="13" id="KW-1185">Reference proteome</keyword>
<evidence type="ECO:0000256" key="7">
    <source>
        <dbReference type="ARBA" id="ARBA00023224"/>
    </source>
</evidence>
<feature type="domain" description="G-protein coupled receptors family 1 profile" evidence="11">
    <location>
        <begin position="131"/>
        <end position="433"/>
    </location>
</feature>
<feature type="transmembrane region" description="Helical" evidence="10">
    <location>
        <begin position="162"/>
        <end position="182"/>
    </location>
</feature>
<evidence type="ECO:0000259" key="11">
    <source>
        <dbReference type="PROSITE" id="PS50262"/>
    </source>
</evidence>
<accession>A0AAE1AHH8</accession>
<keyword evidence="3 10" id="KW-1133">Transmembrane helix</keyword>
<dbReference type="GO" id="GO:0005886">
    <property type="term" value="C:plasma membrane"/>
    <property type="evidence" value="ECO:0007669"/>
    <property type="project" value="TreeGrafter"/>
</dbReference>
<dbReference type="Gene3D" id="1.20.1070.10">
    <property type="entry name" value="Rhodopsin 7-helix transmembrane proteins"/>
    <property type="match status" value="1"/>
</dbReference>
<gene>
    <name evidence="12" type="ORF">RRG08_020923</name>
</gene>
<feature type="transmembrane region" description="Helical" evidence="10">
    <location>
        <begin position="293"/>
        <end position="313"/>
    </location>
</feature>
<dbReference type="PROSITE" id="PS50262">
    <property type="entry name" value="G_PROTEIN_RECEP_F1_2"/>
    <property type="match status" value="1"/>
</dbReference>
<dbReference type="GO" id="GO:0004930">
    <property type="term" value="F:G protein-coupled receptor activity"/>
    <property type="evidence" value="ECO:0007669"/>
    <property type="project" value="UniProtKB-KW"/>
</dbReference>
<keyword evidence="5 10" id="KW-0472">Membrane</keyword>
<evidence type="ECO:0000313" key="13">
    <source>
        <dbReference type="Proteomes" id="UP001283361"/>
    </source>
</evidence>
<dbReference type="PRINTS" id="PR00237">
    <property type="entry name" value="GPCRRHODOPSN"/>
</dbReference>
<feature type="transmembrane region" description="Helical" evidence="10">
    <location>
        <begin position="417"/>
        <end position="436"/>
    </location>
</feature>
<keyword evidence="7 8" id="KW-0807">Transducer</keyword>
<evidence type="ECO:0000256" key="5">
    <source>
        <dbReference type="ARBA" id="ARBA00023136"/>
    </source>
</evidence>
<feature type="compositionally biased region" description="Polar residues" evidence="9">
    <location>
        <begin position="480"/>
        <end position="490"/>
    </location>
</feature>
<evidence type="ECO:0000256" key="4">
    <source>
        <dbReference type="ARBA" id="ARBA00023040"/>
    </source>
</evidence>
<dbReference type="Pfam" id="PF00001">
    <property type="entry name" value="7tm_1"/>
    <property type="match status" value="1"/>
</dbReference>
<sequence>MLASASDNATLELLSNMLAMYNVQTHSGQVPSHIQAIVNILSNAGLGSGSNLSSGSSITAGHLHSREDVDGGTGEDGGVHGENFGFFDTDTAAFYYDEDNLEQLRKPWVKVTYFIPLVMIYGVIFLTGITGNSLVIAVLSFGRAGRCVTFPCLISMAWADNLFLLVCVPYAVVSHFFSHWSLTGFLCKLSGFVEHLTANATVLSLLLISVERYLVIAHPISAKTYCTSKTTRIALLCTWLAALIMACPAFAVMGTESSTFYNNSSSVVVVLCADMGVSHDGRVAYAVWKLTSLFIVPTAILVFCYVKCIHVLWSSTRQLETMTSNNMTRSPFRGGYESSQVELTYGSTHGTATILRSSPSLRAGEKALQARKQVIKMLIIIIVVFFVAWGPKLALTVMKKYQISFLYFPSAFVMERIFNMLPYVQSCINPIIYVFMSRNIRSSIQHAACLLCACKSCRKRRPVDESPSHELLPTKHTQVEVETSTSNNRSHCGGGTRVNRVHV</sequence>
<dbReference type="SUPFAM" id="SSF81321">
    <property type="entry name" value="Family A G protein-coupled receptor-like"/>
    <property type="match status" value="1"/>
</dbReference>
<proteinExistence type="inferred from homology"/>
<feature type="transmembrane region" description="Helical" evidence="10">
    <location>
        <begin position="113"/>
        <end position="141"/>
    </location>
</feature>
<dbReference type="PANTHER" id="PTHR24243">
    <property type="entry name" value="G-PROTEIN COUPLED RECEPTOR"/>
    <property type="match status" value="1"/>
</dbReference>
<dbReference type="Proteomes" id="UP001283361">
    <property type="component" value="Unassembled WGS sequence"/>
</dbReference>
<feature type="transmembrane region" description="Helical" evidence="10">
    <location>
        <begin position="202"/>
        <end position="221"/>
    </location>
</feature>
<evidence type="ECO:0000256" key="2">
    <source>
        <dbReference type="ARBA" id="ARBA00022692"/>
    </source>
</evidence>
<evidence type="ECO:0000313" key="12">
    <source>
        <dbReference type="EMBL" id="KAK3787970.1"/>
    </source>
</evidence>
<evidence type="ECO:0000256" key="6">
    <source>
        <dbReference type="ARBA" id="ARBA00023170"/>
    </source>
</evidence>
<keyword evidence="4 8" id="KW-0297">G-protein coupled receptor</keyword>
<dbReference type="PANTHER" id="PTHR24243:SF224">
    <property type="entry name" value="G-PROTEIN COUPLED RECEPTOR 19-RELATED"/>
    <property type="match status" value="1"/>
</dbReference>
<organism evidence="12 13">
    <name type="scientific">Elysia crispata</name>
    <name type="common">lettuce slug</name>
    <dbReference type="NCBI Taxonomy" id="231223"/>
    <lineage>
        <taxon>Eukaryota</taxon>
        <taxon>Metazoa</taxon>
        <taxon>Spiralia</taxon>
        <taxon>Lophotrochozoa</taxon>
        <taxon>Mollusca</taxon>
        <taxon>Gastropoda</taxon>
        <taxon>Heterobranchia</taxon>
        <taxon>Euthyneura</taxon>
        <taxon>Panpulmonata</taxon>
        <taxon>Sacoglossa</taxon>
        <taxon>Placobranchoidea</taxon>
        <taxon>Plakobranchidae</taxon>
        <taxon>Elysia</taxon>
    </lineage>
</organism>
<feature type="transmembrane region" description="Helical" evidence="10">
    <location>
        <begin position="374"/>
        <end position="397"/>
    </location>
</feature>
<dbReference type="PROSITE" id="PS00237">
    <property type="entry name" value="G_PROTEIN_RECEP_F1_1"/>
    <property type="match status" value="1"/>
</dbReference>
<dbReference type="AlphaFoldDB" id="A0AAE1AHH8"/>
<name>A0AAE1AHH8_9GAST</name>
<dbReference type="InterPro" id="IPR017452">
    <property type="entry name" value="GPCR_Rhodpsn_7TM"/>
</dbReference>
<feature type="region of interest" description="Disordered" evidence="9">
    <location>
        <begin position="464"/>
        <end position="503"/>
    </location>
</feature>
<comment type="subcellular location">
    <subcellularLocation>
        <location evidence="1">Membrane</location>
        <topology evidence="1">Multi-pass membrane protein</topology>
    </subcellularLocation>
</comment>
<comment type="caution">
    <text evidence="12">The sequence shown here is derived from an EMBL/GenBank/DDBJ whole genome shotgun (WGS) entry which is preliminary data.</text>
</comment>
<dbReference type="InterPro" id="IPR000276">
    <property type="entry name" value="GPCR_Rhodpsn"/>
</dbReference>
<keyword evidence="2 8" id="KW-0812">Transmembrane</keyword>
<evidence type="ECO:0000256" key="9">
    <source>
        <dbReference type="SAM" id="MobiDB-lite"/>
    </source>
</evidence>
<keyword evidence="6 8" id="KW-0675">Receptor</keyword>
<feature type="transmembrane region" description="Helical" evidence="10">
    <location>
        <begin position="233"/>
        <end position="253"/>
    </location>
</feature>
<reference evidence="12" key="1">
    <citation type="journal article" date="2023" name="G3 (Bethesda)">
        <title>A reference genome for the long-term kleptoplast-retaining sea slug Elysia crispata morphotype clarki.</title>
        <authorList>
            <person name="Eastman K.E."/>
            <person name="Pendleton A.L."/>
            <person name="Shaikh M.A."/>
            <person name="Suttiyut T."/>
            <person name="Ogas R."/>
            <person name="Tomko P."/>
            <person name="Gavelis G."/>
            <person name="Widhalm J.R."/>
            <person name="Wisecaver J.H."/>
        </authorList>
    </citation>
    <scope>NUCLEOTIDE SEQUENCE</scope>
    <source>
        <strain evidence="12">ECLA1</strain>
    </source>
</reference>
<evidence type="ECO:0000256" key="8">
    <source>
        <dbReference type="RuleBase" id="RU000688"/>
    </source>
</evidence>
<evidence type="ECO:0000256" key="1">
    <source>
        <dbReference type="ARBA" id="ARBA00004141"/>
    </source>
</evidence>